<name>A0A0B7IEG7_9FLAO</name>
<dbReference type="EMBL" id="CDOK01000099">
    <property type="protein sequence ID" value="CEN49079.1"/>
    <property type="molecule type" value="Genomic_DNA"/>
</dbReference>
<evidence type="ECO:0000313" key="2">
    <source>
        <dbReference type="EMBL" id="CEN49079.1"/>
    </source>
</evidence>
<dbReference type="Proteomes" id="UP000039370">
    <property type="component" value="Unassembled WGS sequence"/>
</dbReference>
<dbReference type="AlphaFoldDB" id="A0A0B7IEG7"/>
<reference evidence="3" key="1">
    <citation type="submission" date="2015-01" db="EMBL/GenBank/DDBJ databases">
        <authorList>
            <person name="MANFREDI Pablo"/>
        </authorList>
    </citation>
    <scope>NUCLEOTIDE SEQUENCE [LARGE SCALE GENOMIC DNA]</scope>
    <source>
        <strain evidence="3">Cc11</strain>
    </source>
</reference>
<feature type="signal peptide" evidence="1">
    <location>
        <begin position="1"/>
        <end position="26"/>
    </location>
</feature>
<accession>A0A0B7IEG7</accession>
<evidence type="ECO:0000313" key="3">
    <source>
        <dbReference type="Proteomes" id="UP000039370"/>
    </source>
</evidence>
<feature type="chain" id="PRO_5002133016" description="DUF4377 domain-containing protein" evidence="1">
    <location>
        <begin position="27"/>
        <end position="141"/>
    </location>
</feature>
<evidence type="ECO:0008006" key="4">
    <source>
        <dbReference type="Google" id="ProtNLM"/>
    </source>
</evidence>
<keyword evidence="1" id="KW-0732">Signal</keyword>
<sequence length="141" mass="15791">MNRLSKLLSIFALAILFADCSGSVNNEEHLHLNQNAPKPIVTNTDGWKVETISVKAQAGYVDIEAEVTYPQPIAGTTTPPNNNYYSAFYKVKTTDGTLYWKDYYLGYKPEEGRNISHISIEFPSTKVADLSTLTLKLKKNE</sequence>
<proteinExistence type="predicted"/>
<gene>
    <name evidence="2" type="ORF">CCAN11_1880006</name>
</gene>
<organism evidence="2 3">
    <name type="scientific">Capnocytophaga canimorsus</name>
    <dbReference type="NCBI Taxonomy" id="28188"/>
    <lineage>
        <taxon>Bacteria</taxon>
        <taxon>Pseudomonadati</taxon>
        <taxon>Bacteroidota</taxon>
        <taxon>Flavobacteriia</taxon>
        <taxon>Flavobacteriales</taxon>
        <taxon>Flavobacteriaceae</taxon>
        <taxon>Capnocytophaga</taxon>
    </lineage>
</organism>
<protein>
    <recommendedName>
        <fullName evidence="4">DUF4377 domain-containing protein</fullName>
    </recommendedName>
</protein>
<evidence type="ECO:0000256" key="1">
    <source>
        <dbReference type="SAM" id="SignalP"/>
    </source>
</evidence>